<accession>A0ABX0TT92</accession>
<evidence type="ECO:0008006" key="4">
    <source>
        <dbReference type="Google" id="ProtNLM"/>
    </source>
</evidence>
<protein>
    <recommendedName>
        <fullName evidence="4">VanZ family protein</fullName>
    </recommendedName>
</protein>
<dbReference type="EMBL" id="JAAOZC010000002">
    <property type="protein sequence ID" value="NIJ07485.1"/>
    <property type="molecule type" value="Genomic_DNA"/>
</dbReference>
<keyword evidence="3" id="KW-1185">Reference proteome</keyword>
<evidence type="ECO:0000313" key="3">
    <source>
        <dbReference type="Proteomes" id="UP000727456"/>
    </source>
</evidence>
<dbReference type="RefSeq" id="WP_167072344.1">
    <property type="nucleotide sequence ID" value="NZ_JAAOZC010000002.1"/>
</dbReference>
<feature type="transmembrane region" description="Helical" evidence="1">
    <location>
        <begin position="12"/>
        <end position="30"/>
    </location>
</feature>
<keyword evidence="1" id="KW-0812">Transmembrane</keyword>
<feature type="transmembrane region" description="Helical" evidence="1">
    <location>
        <begin position="97"/>
        <end position="117"/>
    </location>
</feature>
<reference evidence="2 3" key="1">
    <citation type="submission" date="2020-03" db="EMBL/GenBank/DDBJ databases">
        <title>Genomic Encyclopedia of Type Strains, Phase III (KMG-III): the genomes of soil and plant-associated and newly described type strains.</title>
        <authorList>
            <person name="Whitman W."/>
        </authorList>
    </citation>
    <scope>NUCLEOTIDE SEQUENCE [LARGE SCALE GENOMIC DNA]</scope>
    <source>
        <strain evidence="2 3">CECT 8804</strain>
    </source>
</reference>
<gene>
    <name evidence="2" type="ORF">FHS31_001081</name>
</gene>
<evidence type="ECO:0000313" key="2">
    <source>
        <dbReference type="EMBL" id="NIJ07485.1"/>
    </source>
</evidence>
<sequence>MHFLADRPRLLLAIRILFWIALAVLLFMALDPHPPQIEGPPGSDKVEHMLGFATLTLLAGLGYPRLPLLRLGEHLSFLGAMIEVAQAMPIVHRDCDIFDWVADTVAIAVVLAFISIVRKGAMTGK</sequence>
<organism evidence="2 3">
    <name type="scientific">Sphingomonas vulcanisoli</name>
    <dbReference type="NCBI Taxonomy" id="1658060"/>
    <lineage>
        <taxon>Bacteria</taxon>
        <taxon>Pseudomonadati</taxon>
        <taxon>Pseudomonadota</taxon>
        <taxon>Alphaproteobacteria</taxon>
        <taxon>Sphingomonadales</taxon>
        <taxon>Sphingomonadaceae</taxon>
        <taxon>Sphingomonas</taxon>
    </lineage>
</organism>
<evidence type="ECO:0000256" key="1">
    <source>
        <dbReference type="SAM" id="Phobius"/>
    </source>
</evidence>
<comment type="caution">
    <text evidence="2">The sequence shown here is derived from an EMBL/GenBank/DDBJ whole genome shotgun (WGS) entry which is preliminary data.</text>
</comment>
<dbReference type="Proteomes" id="UP000727456">
    <property type="component" value="Unassembled WGS sequence"/>
</dbReference>
<proteinExistence type="predicted"/>
<keyword evidence="1" id="KW-1133">Transmembrane helix</keyword>
<name>A0ABX0TT92_9SPHN</name>
<keyword evidence="1" id="KW-0472">Membrane</keyword>